<evidence type="ECO:0000313" key="10">
    <source>
        <dbReference type="EMBL" id="BBA17901.1"/>
    </source>
</evidence>
<comment type="function">
    <text evidence="9">Involved in protein export. Participates in an early event of protein translocation.</text>
</comment>
<sequence>MYSIIFIGIFIILICFLLIIIILIQNPKKGIFYQSFMDKNFRLFGIKRTNNLLEKITWILSIFIFFLILFFNYLLKHNL</sequence>
<dbReference type="RefSeq" id="WP_110548624.1">
    <property type="nucleotide sequence ID" value="NZ_AP014610.1"/>
</dbReference>
<keyword evidence="3 9" id="KW-0813">Transport</keyword>
<dbReference type="Pfam" id="PF03840">
    <property type="entry name" value="SecG"/>
    <property type="match status" value="1"/>
</dbReference>
<dbReference type="Proteomes" id="UP000262607">
    <property type="component" value="Chromosome"/>
</dbReference>
<accession>A0AAD1CLY8</accession>
<proteinExistence type="inferred from homology"/>
<comment type="subcellular location">
    <subcellularLocation>
        <location evidence="9">Cell membrane</location>
        <topology evidence="9">Multi-pass membrane protein</topology>
    </subcellularLocation>
    <subcellularLocation>
        <location evidence="1">Membrane</location>
        <topology evidence="1">Multi-pass membrane protein</topology>
    </subcellularLocation>
</comment>
<evidence type="ECO:0000256" key="1">
    <source>
        <dbReference type="ARBA" id="ARBA00004141"/>
    </source>
</evidence>
<keyword evidence="7 9" id="KW-0811">Translocation</keyword>
<reference evidence="10 11" key="1">
    <citation type="submission" date="2014-06" db="EMBL/GenBank/DDBJ databases">
        <title>Genome sequence of the intracellular symbiont Blattabacterium cuenoti, strain CPU2 from the wood feeding cockroach Cryptocercus punctulatus.</title>
        <authorList>
            <person name="Kinjo Y."/>
            <person name="Ohkuma M."/>
            <person name="Tokuda G."/>
        </authorList>
    </citation>
    <scope>NUCLEOTIDE SEQUENCE [LARGE SCALE GENOMIC DNA]</scope>
    <source>
        <strain evidence="10 11">CPU2</strain>
    </source>
</reference>
<name>A0AAD1CLY8_9FLAO</name>
<evidence type="ECO:0000256" key="8">
    <source>
        <dbReference type="ARBA" id="ARBA00023136"/>
    </source>
</evidence>
<evidence type="ECO:0000256" key="6">
    <source>
        <dbReference type="ARBA" id="ARBA00022989"/>
    </source>
</evidence>
<evidence type="ECO:0000256" key="2">
    <source>
        <dbReference type="ARBA" id="ARBA00008445"/>
    </source>
</evidence>
<feature type="transmembrane region" description="Helical" evidence="9">
    <location>
        <begin position="6"/>
        <end position="24"/>
    </location>
</feature>
<evidence type="ECO:0000256" key="5">
    <source>
        <dbReference type="ARBA" id="ARBA00022927"/>
    </source>
</evidence>
<gene>
    <name evidence="10" type="primary">secG</name>
    <name evidence="10" type="ORF">CPU2_409</name>
</gene>
<organism evidence="10 11">
    <name type="scientific">Blattabacterium punctulatus CPU2</name>
    <dbReference type="NCBI Taxonomy" id="1457032"/>
    <lineage>
        <taxon>Bacteria</taxon>
        <taxon>Pseudomonadati</taxon>
        <taxon>Bacteroidota</taxon>
        <taxon>Flavobacteriia</taxon>
        <taxon>Flavobacteriales</taxon>
        <taxon>Blattabacteriaceae</taxon>
        <taxon>Blattabacterium</taxon>
    </lineage>
</organism>
<dbReference type="NCBIfam" id="TIGR00810">
    <property type="entry name" value="secG"/>
    <property type="match status" value="1"/>
</dbReference>
<keyword evidence="8 9" id="KW-0472">Membrane</keyword>
<dbReference type="GO" id="GO:0015450">
    <property type="term" value="F:protein-transporting ATPase activity"/>
    <property type="evidence" value="ECO:0007669"/>
    <property type="project" value="UniProtKB-UniRule"/>
</dbReference>
<keyword evidence="4 9" id="KW-0812">Transmembrane</keyword>
<keyword evidence="6 9" id="KW-1133">Transmembrane helix</keyword>
<keyword evidence="9" id="KW-1003">Cell membrane</keyword>
<evidence type="ECO:0000313" key="11">
    <source>
        <dbReference type="Proteomes" id="UP000262607"/>
    </source>
</evidence>
<dbReference type="InterPro" id="IPR004692">
    <property type="entry name" value="SecG"/>
</dbReference>
<evidence type="ECO:0000256" key="9">
    <source>
        <dbReference type="RuleBase" id="RU365087"/>
    </source>
</evidence>
<dbReference type="GO" id="GO:0005886">
    <property type="term" value="C:plasma membrane"/>
    <property type="evidence" value="ECO:0007669"/>
    <property type="project" value="UniProtKB-SubCell"/>
</dbReference>
<protein>
    <recommendedName>
        <fullName evidence="9">Protein-export membrane protein SecG</fullName>
    </recommendedName>
</protein>
<dbReference type="GO" id="GO:0009306">
    <property type="term" value="P:protein secretion"/>
    <property type="evidence" value="ECO:0007669"/>
    <property type="project" value="UniProtKB-UniRule"/>
</dbReference>
<evidence type="ECO:0000256" key="3">
    <source>
        <dbReference type="ARBA" id="ARBA00022448"/>
    </source>
</evidence>
<comment type="similarity">
    <text evidence="2 9">Belongs to the SecG family.</text>
</comment>
<dbReference type="GeneID" id="66556660"/>
<evidence type="ECO:0000256" key="4">
    <source>
        <dbReference type="ARBA" id="ARBA00022692"/>
    </source>
</evidence>
<evidence type="ECO:0000256" key="7">
    <source>
        <dbReference type="ARBA" id="ARBA00023010"/>
    </source>
</evidence>
<dbReference type="AlphaFoldDB" id="A0AAD1CLY8"/>
<feature type="transmembrane region" description="Helical" evidence="9">
    <location>
        <begin position="56"/>
        <end position="75"/>
    </location>
</feature>
<dbReference type="EMBL" id="AP014610">
    <property type="protein sequence ID" value="BBA17901.1"/>
    <property type="molecule type" value="Genomic_DNA"/>
</dbReference>
<keyword evidence="5 9" id="KW-0653">Protein transport</keyword>